<dbReference type="InterPro" id="IPR036412">
    <property type="entry name" value="HAD-like_sf"/>
</dbReference>
<name>A0ABV5KCL4_9ACTN</name>
<dbReference type="RefSeq" id="WP_140010149.1">
    <property type="nucleotide sequence ID" value="NZ_JBHMDG010000021.1"/>
</dbReference>
<evidence type="ECO:0000313" key="2">
    <source>
        <dbReference type="Proteomes" id="UP001589750"/>
    </source>
</evidence>
<dbReference type="Gene3D" id="3.40.50.1000">
    <property type="entry name" value="HAD superfamily/HAD-like"/>
    <property type="match status" value="1"/>
</dbReference>
<reference evidence="1 2" key="1">
    <citation type="submission" date="2024-09" db="EMBL/GenBank/DDBJ databases">
        <authorList>
            <person name="Sun Q."/>
            <person name="Mori K."/>
        </authorList>
    </citation>
    <scope>NUCLEOTIDE SEQUENCE [LARGE SCALE GENOMIC DNA]</scope>
    <source>
        <strain evidence="1 2">JCM 9626</strain>
    </source>
</reference>
<evidence type="ECO:0008006" key="3">
    <source>
        <dbReference type="Google" id="ProtNLM"/>
    </source>
</evidence>
<dbReference type="SUPFAM" id="SSF56784">
    <property type="entry name" value="HAD-like"/>
    <property type="match status" value="1"/>
</dbReference>
<comment type="caution">
    <text evidence="1">The sequence shown here is derived from an EMBL/GenBank/DDBJ whole genome shotgun (WGS) entry which is preliminary data.</text>
</comment>
<dbReference type="InterPro" id="IPR023214">
    <property type="entry name" value="HAD_sf"/>
</dbReference>
<dbReference type="Proteomes" id="UP001589750">
    <property type="component" value="Unassembled WGS sequence"/>
</dbReference>
<accession>A0ABV5KCL4</accession>
<gene>
    <name evidence="1" type="ORF">ACFFRI_15650</name>
</gene>
<sequence>MIASDIDRTLLWSHKRVGDVPPDELVCLEVLDGRDWAYVTARAWDALAVLDADDLVLCTTRTPAQVLRLKLPSYRRVLCLNGGVLLVDGVPDADHARATAALLAQRRPMSEFAERVAHLVTAPHVRGLRDADGTFAYFLLNDEPVADGWLAELEEIAAADGWRLTPEQTKVYAMPDTLTKEAGLARMVEQDDDELLAAAGDSRLDEGMLRLARHALVPRGAYLESHGWDGAITSATGVRAGEEIALWLAEHAMSSRRAAGLTS</sequence>
<keyword evidence="2" id="KW-1185">Reference proteome</keyword>
<organism evidence="1 2">
    <name type="scientific">Nocardioides plantarum</name>
    <dbReference type="NCBI Taxonomy" id="29299"/>
    <lineage>
        <taxon>Bacteria</taxon>
        <taxon>Bacillati</taxon>
        <taxon>Actinomycetota</taxon>
        <taxon>Actinomycetes</taxon>
        <taxon>Propionibacteriales</taxon>
        <taxon>Nocardioidaceae</taxon>
        <taxon>Nocardioides</taxon>
    </lineage>
</organism>
<dbReference type="EMBL" id="JBHMDG010000021">
    <property type="protein sequence ID" value="MFB9314491.1"/>
    <property type="molecule type" value="Genomic_DNA"/>
</dbReference>
<protein>
    <recommendedName>
        <fullName evidence="3">HAD family hydrolase</fullName>
    </recommendedName>
</protein>
<evidence type="ECO:0000313" key="1">
    <source>
        <dbReference type="EMBL" id="MFB9314491.1"/>
    </source>
</evidence>
<proteinExistence type="predicted"/>